<dbReference type="Pfam" id="PF11807">
    <property type="entry name" value="UstYa"/>
    <property type="match status" value="1"/>
</dbReference>
<dbReference type="OrthoDB" id="3687641at2759"/>
<keyword evidence="2" id="KW-1133">Transmembrane helix</keyword>
<comment type="caution">
    <text evidence="3">The sequence shown here is derived from an EMBL/GenBank/DDBJ whole genome shotgun (WGS) entry which is preliminary data.</text>
</comment>
<organism evidence="3 4">
    <name type="scientific">Penicillium angulare</name>
    <dbReference type="NCBI Taxonomy" id="116970"/>
    <lineage>
        <taxon>Eukaryota</taxon>
        <taxon>Fungi</taxon>
        <taxon>Dikarya</taxon>
        <taxon>Ascomycota</taxon>
        <taxon>Pezizomycotina</taxon>
        <taxon>Eurotiomycetes</taxon>
        <taxon>Eurotiomycetidae</taxon>
        <taxon>Eurotiales</taxon>
        <taxon>Aspergillaceae</taxon>
        <taxon>Penicillium</taxon>
    </lineage>
</organism>
<dbReference type="Proteomes" id="UP001149165">
    <property type="component" value="Unassembled WGS sequence"/>
</dbReference>
<accession>A0A9W9G7P7</accession>
<feature type="transmembrane region" description="Helical" evidence="2">
    <location>
        <begin position="44"/>
        <end position="65"/>
    </location>
</feature>
<dbReference type="PANTHER" id="PTHR33365">
    <property type="entry name" value="YALI0B05434P"/>
    <property type="match status" value="1"/>
</dbReference>
<sequence length="280" mass="32088">MFADKIPNMKASDNECEERLLAEEEGMIWNGDDEASSYSTYTILLLWVLGLYIIFMAGALFGFFWRGDLNGLCSQHTSQYSPILEDVRIQYSSQSFNGSLVKENIFRQDAGPEVDAAWESLGINYRPVRITSNDAEESGLAPDQVKIKPRYGGGYPATVEGLHHLQCLNLLRQSLYYNYDYYHSQGEGTFSNNEQILRYHVSHCLDVIRQQLMCTVGTALLGQVWIYPDNPEPYHDFSTQHKCKNFEKIRRWAQINQIPEDPPTDFLAPMPGDTIYQEMP</sequence>
<evidence type="ECO:0000313" key="4">
    <source>
        <dbReference type="Proteomes" id="UP001149165"/>
    </source>
</evidence>
<protein>
    <recommendedName>
        <fullName evidence="5">Tat pathway signal sequence</fullName>
    </recommendedName>
</protein>
<evidence type="ECO:0000313" key="3">
    <source>
        <dbReference type="EMBL" id="KAJ5113603.1"/>
    </source>
</evidence>
<name>A0A9W9G7P7_9EURO</name>
<evidence type="ECO:0008006" key="5">
    <source>
        <dbReference type="Google" id="ProtNLM"/>
    </source>
</evidence>
<comment type="similarity">
    <text evidence="1">Belongs to the ustYa family.</text>
</comment>
<dbReference type="PANTHER" id="PTHR33365:SF13">
    <property type="entry name" value="TAT PATHWAY SIGNAL SEQUENCE"/>
    <property type="match status" value="1"/>
</dbReference>
<evidence type="ECO:0000256" key="1">
    <source>
        <dbReference type="ARBA" id="ARBA00035112"/>
    </source>
</evidence>
<dbReference type="AlphaFoldDB" id="A0A9W9G7P7"/>
<dbReference type="InterPro" id="IPR021765">
    <property type="entry name" value="UstYa-like"/>
</dbReference>
<keyword evidence="4" id="KW-1185">Reference proteome</keyword>
<dbReference type="EMBL" id="JAPQKH010000002">
    <property type="protein sequence ID" value="KAJ5113603.1"/>
    <property type="molecule type" value="Genomic_DNA"/>
</dbReference>
<proteinExistence type="inferred from homology"/>
<evidence type="ECO:0000256" key="2">
    <source>
        <dbReference type="SAM" id="Phobius"/>
    </source>
</evidence>
<keyword evidence="2" id="KW-0472">Membrane</keyword>
<dbReference type="GO" id="GO:0043386">
    <property type="term" value="P:mycotoxin biosynthetic process"/>
    <property type="evidence" value="ECO:0007669"/>
    <property type="project" value="InterPro"/>
</dbReference>
<gene>
    <name evidence="3" type="ORF">N7456_002137</name>
</gene>
<reference evidence="3" key="2">
    <citation type="journal article" date="2023" name="IMA Fungus">
        <title>Comparative genomic study of the Penicillium genus elucidates a diverse pangenome and 15 lateral gene transfer events.</title>
        <authorList>
            <person name="Petersen C."/>
            <person name="Sorensen T."/>
            <person name="Nielsen M.R."/>
            <person name="Sondergaard T.E."/>
            <person name="Sorensen J.L."/>
            <person name="Fitzpatrick D.A."/>
            <person name="Frisvad J.C."/>
            <person name="Nielsen K.L."/>
        </authorList>
    </citation>
    <scope>NUCLEOTIDE SEQUENCE</scope>
    <source>
        <strain evidence="3">IBT 30069</strain>
    </source>
</reference>
<keyword evidence="2" id="KW-0812">Transmembrane</keyword>
<reference evidence="3" key="1">
    <citation type="submission" date="2022-11" db="EMBL/GenBank/DDBJ databases">
        <authorList>
            <person name="Petersen C."/>
        </authorList>
    </citation>
    <scope>NUCLEOTIDE SEQUENCE</scope>
    <source>
        <strain evidence="3">IBT 30069</strain>
    </source>
</reference>